<evidence type="ECO:0000313" key="2">
    <source>
        <dbReference type="EMBL" id="PTL94958.1"/>
    </source>
</evidence>
<dbReference type="Gene3D" id="2.40.330.10">
    <property type="entry name" value="DNA-binding pseudobarrel domain"/>
    <property type="match status" value="1"/>
</dbReference>
<keyword evidence="3" id="KW-1185">Reference proteome</keyword>
<dbReference type="Gene3D" id="3.40.91.80">
    <property type="match status" value="1"/>
</dbReference>
<dbReference type="Pfam" id="PF09019">
    <property type="entry name" value="EcoRII-C"/>
    <property type="match status" value="1"/>
</dbReference>
<keyword evidence="2" id="KW-0540">Nuclease</keyword>
<keyword evidence="2" id="KW-0255">Endonuclease</keyword>
<dbReference type="InterPro" id="IPR015109">
    <property type="entry name" value="Restrct_endonuc_II_EcoRII_C"/>
</dbReference>
<dbReference type="GO" id="GO:0004519">
    <property type="term" value="F:endonuclease activity"/>
    <property type="evidence" value="ECO:0007669"/>
    <property type="project" value="UniProtKB-KW"/>
</dbReference>
<dbReference type="InterPro" id="IPR011335">
    <property type="entry name" value="Restrct_endonuc-II-like"/>
</dbReference>
<sequence>MKNNPELDIEKPSEDADVLLQFLDRASQVFVKKLENNDRDWSYDQTKHQNGVYIPHAQRDSGFFPTLTLKEREDGKTNEIWEAYFLTYWPQFEKGYRKSRLVNYRSKSEETHLTRIPKSAFSELLPASFLLIGCIQLADETVFECLTLDSASEETALLSDIFNLDPDFKVGIFRPEEKKSEETARIMDFAEEVISAWEDGAIARFAAENSVMPTSYEIAFRARQVFMKRHGLVNISPFSMDSPGDALREISRKIEWGIFREFQRRERSVELIRIVMGDEPIKIRTSDIIRKLIDELPAIDALMLSASQQRKSRAGYSYEHHIEAMLGDGKVPFEKQVILASKKRPDFILPSLEFIDSKKEGSETGLILSAKTTLRERWKQVEREMEGRRLFLTTVDENIASNTIEDMASFGVHLVIPESLRKSKETEYEGHENVLSFREFCDETLTPNLKTWIKTGSSH</sequence>
<evidence type="ECO:0000259" key="1">
    <source>
        <dbReference type="Pfam" id="PF09019"/>
    </source>
</evidence>
<dbReference type="Proteomes" id="UP000241895">
    <property type="component" value="Unassembled WGS sequence"/>
</dbReference>
<keyword evidence="2" id="KW-0378">Hydrolase</keyword>
<accession>A0ABX5J2K3</accession>
<organism evidence="2 3">
    <name type="scientific">Halomonas litopenaei</name>
    <dbReference type="NCBI Taxonomy" id="2109328"/>
    <lineage>
        <taxon>Bacteria</taxon>
        <taxon>Pseudomonadati</taxon>
        <taxon>Pseudomonadota</taxon>
        <taxon>Gammaproteobacteria</taxon>
        <taxon>Oceanospirillales</taxon>
        <taxon>Halomonadaceae</taxon>
        <taxon>Halomonas</taxon>
    </lineage>
</organism>
<feature type="domain" description="Restriction endonuclease type II EcoRII C-terminal" evidence="1">
    <location>
        <begin position="291"/>
        <end position="440"/>
    </location>
</feature>
<dbReference type="InterPro" id="IPR038365">
    <property type="entry name" value="EcoRII_C_sf"/>
</dbReference>
<dbReference type="SUPFAM" id="SSF52980">
    <property type="entry name" value="Restriction endonuclease-like"/>
    <property type="match status" value="1"/>
</dbReference>
<comment type="caution">
    <text evidence="2">The sequence shown here is derived from an EMBL/GenBank/DDBJ whole genome shotgun (WGS) entry which is preliminary data.</text>
</comment>
<protein>
    <submittedName>
        <fullName evidence="2">Restriction endonuclease</fullName>
    </submittedName>
</protein>
<dbReference type="InterPro" id="IPR015300">
    <property type="entry name" value="DNA-bd_pseudobarrel_sf"/>
</dbReference>
<proteinExistence type="predicted"/>
<evidence type="ECO:0000313" key="3">
    <source>
        <dbReference type="Proteomes" id="UP000241895"/>
    </source>
</evidence>
<dbReference type="EMBL" id="PXNS01000005">
    <property type="protein sequence ID" value="PTL94958.1"/>
    <property type="molecule type" value="Genomic_DNA"/>
</dbReference>
<dbReference type="RefSeq" id="WP_108132530.1">
    <property type="nucleotide sequence ID" value="NZ_PXNS01000005.1"/>
</dbReference>
<reference evidence="2 3" key="1">
    <citation type="submission" date="2018-03" db="EMBL/GenBank/DDBJ databases">
        <authorList>
            <person name="Zhou J."/>
            <person name="Li X."/>
            <person name="Xue M."/>
            <person name="Yin J."/>
        </authorList>
    </citation>
    <scope>NUCLEOTIDE SEQUENCE [LARGE SCALE GENOMIC DNA]</scope>
    <source>
        <strain evidence="2 3">SYSU ZJ2214</strain>
    </source>
</reference>
<gene>
    <name evidence="2" type="ORF">C6W88_11495</name>
</gene>
<name>A0ABX5J2K3_9GAMM</name>